<evidence type="ECO:0000313" key="6">
    <source>
        <dbReference type="EMBL" id="TFY82785.1"/>
    </source>
</evidence>
<dbReference type="GO" id="GO:0050661">
    <property type="term" value="F:NADP binding"/>
    <property type="evidence" value="ECO:0007669"/>
    <property type="project" value="InterPro"/>
</dbReference>
<dbReference type="SUPFAM" id="SSF51905">
    <property type="entry name" value="FAD/NAD(P)-binding domain"/>
    <property type="match status" value="2"/>
</dbReference>
<dbReference type="InterPro" id="IPR020946">
    <property type="entry name" value="Flavin_mOase-like"/>
</dbReference>
<evidence type="ECO:0000256" key="3">
    <source>
        <dbReference type="ARBA" id="ARBA00022827"/>
    </source>
</evidence>
<feature type="transmembrane region" description="Helical" evidence="5">
    <location>
        <begin position="6"/>
        <end position="25"/>
    </location>
</feature>
<sequence length="564" mass="63781">MSHPNNPTIAIIGSGFGGLGFAIWLKRHWNFEDFVILEKASEVGGTWRGCSSDVPIHWYSLSTDLKPDWRASHGFQSEIHDYLLDLTSKYSLREHCVFNTLVLSADWDKTIESWRIVTKDLKTGETKETIAKILISAAGILHTPYTPYIPGAEEYNGISFHSAQWRHDVDLHGKRVAVLGNGCSATQFVPIIAQDSSTQITQFCRTPMWYVGREKPPYSESSKWIFAHIPFIMRIHRYMIAARYELTWLFIFFWKGKLGDYLRKAYSKYMRDTAPVEYADKLIPSYPPGCKRFILDTGYLTALHQPNLTPNFDGVDKITADGIVTKKGEHLPFDVIIYATGFKTDGWYYDLRGRTGQTLDEYFDAHGGPTAYLGSTIPGFPNFFTIAGPNTTTGHASVVFSEEVQFDYALQLYEPIISGVLSTIEPTVSATDAYNHMIDRRLSASVWSNCTSWYRTGATGRIFATFPGPLSMYWWYMRRPNWQHYQVQGGSKKFWEMKRRLAGVLRLMLTFGSVGLGGLIGYFWMEGTLGAVLHELSLRGTGAARQIVTGMAGVFGEYNLITRA</sequence>
<keyword evidence="5" id="KW-0812">Transmembrane</keyword>
<dbReference type="InterPro" id="IPR051209">
    <property type="entry name" value="FAD-bind_Monooxygenase_sf"/>
</dbReference>
<dbReference type="GO" id="GO:0050660">
    <property type="term" value="F:flavin adenine dinucleotide binding"/>
    <property type="evidence" value="ECO:0007669"/>
    <property type="project" value="InterPro"/>
</dbReference>
<dbReference type="InterPro" id="IPR036188">
    <property type="entry name" value="FAD/NAD-bd_sf"/>
</dbReference>
<keyword evidence="7" id="KW-1185">Reference proteome</keyword>
<accession>A0A4Z0A7R8</accession>
<dbReference type="STRING" id="135208.A0A4Z0A7R8"/>
<keyword evidence="5" id="KW-0472">Membrane</keyword>
<organism evidence="6 7">
    <name type="scientific">Hericium alpestre</name>
    <dbReference type="NCBI Taxonomy" id="135208"/>
    <lineage>
        <taxon>Eukaryota</taxon>
        <taxon>Fungi</taxon>
        <taxon>Dikarya</taxon>
        <taxon>Basidiomycota</taxon>
        <taxon>Agaricomycotina</taxon>
        <taxon>Agaricomycetes</taxon>
        <taxon>Russulales</taxon>
        <taxon>Hericiaceae</taxon>
        <taxon>Hericium</taxon>
    </lineage>
</organism>
<gene>
    <name evidence="6" type="ORF">EWM64_g1230</name>
</gene>
<dbReference type="Gene3D" id="3.50.50.60">
    <property type="entry name" value="FAD/NAD(P)-binding domain"/>
    <property type="match status" value="2"/>
</dbReference>
<dbReference type="Pfam" id="PF13450">
    <property type="entry name" value="NAD_binding_8"/>
    <property type="match status" value="1"/>
</dbReference>
<protein>
    <submittedName>
        <fullName evidence="6">Uncharacterized protein</fullName>
    </submittedName>
</protein>
<name>A0A4Z0A7R8_9AGAM</name>
<dbReference type="PANTHER" id="PTHR42877:SF4">
    <property type="entry name" value="FAD_NAD(P)-BINDING DOMAIN-CONTAINING PROTEIN-RELATED"/>
    <property type="match status" value="1"/>
</dbReference>
<dbReference type="AlphaFoldDB" id="A0A4Z0A7R8"/>
<proteinExistence type="inferred from homology"/>
<keyword evidence="4" id="KW-0560">Oxidoreductase</keyword>
<dbReference type="Pfam" id="PF00743">
    <property type="entry name" value="FMO-like"/>
    <property type="match status" value="1"/>
</dbReference>
<reference evidence="6 7" key="1">
    <citation type="submission" date="2019-02" db="EMBL/GenBank/DDBJ databases">
        <title>Genome sequencing of the rare red list fungi Hericium alpestre (H. flagellum).</title>
        <authorList>
            <person name="Buettner E."/>
            <person name="Kellner H."/>
        </authorList>
    </citation>
    <scope>NUCLEOTIDE SEQUENCE [LARGE SCALE GENOMIC DNA]</scope>
    <source>
        <strain evidence="6 7">DSM 108284</strain>
    </source>
</reference>
<dbReference type="GO" id="GO:0004499">
    <property type="term" value="F:N,N-dimethylaniline monooxygenase activity"/>
    <property type="evidence" value="ECO:0007669"/>
    <property type="project" value="InterPro"/>
</dbReference>
<comment type="similarity">
    <text evidence="1">Belongs to the FAD-binding monooxygenase family.</text>
</comment>
<evidence type="ECO:0000256" key="1">
    <source>
        <dbReference type="ARBA" id="ARBA00010139"/>
    </source>
</evidence>
<dbReference type="EMBL" id="SFCI01000079">
    <property type="protein sequence ID" value="TFY82785.1"/>
    <property type="molecule type" value="Genomic_DNA"/>
</dbReference>
<dbReference type="PANTHER" id="PTHR42877">
    <property type="entry name" value="L-ORNITHINE N(5)-MONOOXYGENASE-RELATED"/>
    <property type="match status" value="1"/>
</dbReference>
<keyword evidence="3" id="KW-0274">FAD</keyword>
<dbReference type="OrthoDB" id="74360at2759"/>
<evidence type="ECO:0000256" key="5">
    <source>
        <dbReference type="SAM" id="Phobius"/>
    </source>
</evidence>
<evidence type="ECO:0000313" key="7">
    <source>
        <dbReference type="Proteomes" id="UP000298061"/>
    </source>
</evidence>
<comment type="caution">
    <text evidence="6">The sequence shown here is derived from an EMBL/GenBank/DDBJ whole genome shotgun (WGS) entry which is preliminary data.</text>
</comment>
<keyword evidence="2" id="KW-0285">Flavoprotein</keyword>
<feature type="transmembrane region" description="Helical" evidence="5">
    <location>
        <begin position="501"/>
        <end position="525"/>
    </location>
</feature>
<evidence type="ECO:0000256" key="2">
    <source>
        <dbReference type="ARBA" id="ARBA00022630"/>
    </source>
</evidence>
<dbReference type="Proteomes" id="UP000298061">
    <property type="component" value="Unassembled WGS sequence"/>
</dbReference>
<keyword evidence="5" id="KW-1133">Transmembrane helix</keyword>
<evidence type="ECO:0000256" key="4">
    <source>
        <dbReference type="ARBA" id="ARBA00023002"/>
    </source>
</evidence>